<organism evidence="1">
    <name type="scientific">marine metagenome</name>
    <dbReference type="NCBI Taxonomy" id="408172"/>
    <lineage>
        <taxon>unclassified sequences</taxon>
        <taxon>metagenomes</taxon>
        <taxon>ecological metagenomes</taxon>
    </lineage>
</organism>
<protein>
    <submittedName>
        <fullName evidence="1">Uncharacterized protein</fullName>
    </submittedName>
</protein>
<dbReference type="AlphaFoldDB" id="A0A382W5P7"/>
<accession>A0A382W5P7</accession>
<feature type="non-terminal residue" evidence="1">
    <location>
        <position position="60"/>
    </location>
</feature>
<dbReference type="EMBL" id="UINC01157244">
    <property type="protein sequence ID" value="SVD54117.1"/>
    <property type="molecule type" value="Genomic_DNA"/>
</dbReference>
<sequence length="60" mass="6548">MPHVLETGFEVIEGSNPNGSPRIRGYNIINGQLTEAKDGGTFESRNPAWLDDCLGEFPLS</sequence>
<gene>
    <name evidence="1" type="ORF">METZ01_LOCUS406971</name>
</gene>
<evidence type="ECO:0000313" key="1">
    <source>
        <dbReference type="EMBL" id="SVD54117.1"/>
    </source>
</evidence>
<proteinExistence type="predicted"/>
<name>A0A382W5P7_9ZZZZ</name>
<reference evidence="1" key="1">
    <citation type="submission" date="2018-05" db="EMBL/GenBank/DDBJ databases">
        <authorList>
            <person name="Lanie J.A."/>
            <person name="Ng W.-L."/>
            <person name="Kazmierczak K.M."/>
            <person name="Andrzejewski T.M."/>
            <person name="Davidsen T.M."/>
            <person name="Wayne K.J."/>
            <person name="Tettelin H."/>
            <person name="Glass J.I."/>
            <person name="Rusch D."/>
            <person name="Podicherti R."/>
            <person name="Tsui H.-C.T."/>
            <person name="Winkler M.E."/>
        </authorList>
    </citation>
    <scope>NUCLEOTIDE SEQUENCE</scope>
</reference>